<accession>A0A5X0ZFS9</accession>
<keyword evidence="2" id="KW-1133">Transmembrane helix</keyword>
<dbReference type="AlphaFoldDB" id="A0A5X0ZFS9"/>
<name>A0A5X0ZFS9_SALEB</name>
<protein>
    <submittedName>
        <fullName evidence="3">DUF1090 domain-containing protein</fullName>
    </submittedName>
</protein>
<organism evidence="3">
    <name type="scientific">Salmonella enterica subsp. enterica serovar Java</name>
    <dbReference type="NCBI Taxonomy" id="224729"/>
    <lineage>
        <taxon>Bacteria</taxon>
        <taxon>Pseudomonadati</taxon>
        <taxon>Pseudomonadota</taxon>
        <taxon>Gammaproteobacteria</taxon>
        <taxon>Enterobacterales</taxon>
        <taxon>Enterobacteriaceae</taxon>
        <taxon>Salmonella</taxon>
    </lineage>
</organism>
<keyword evidence="2" id="KW-0472">Membrane</keyword>
<proteinExistence type="predicted"/>
<comment type="caution">
    <text evidence="3">The sequence shown here is derived from an EMBL/GenBank/DDBJ whole genome shotgun (WGS) entry which is preliminary data.</text>
</comment>
<dbReference type="Pfam" id="PF06476">
    <property type="entry name" value="DUF1090"/>
    <property type="match status" value="1"/>
</dbReference>
<sequence>MPTYSGLIISGRRSYAGLSFTEFREQRIITMKPQYIRVSILAGLLYSFMVSGVMANGYEGCEYKRQHLERQIDYARAHNNSHRVAGLQEALRQVNEHCTNNQFLKRKENKVADKQRKVAERQRELEQARASGKRDKIANKQAKLDEAREELAQARRELSRNTVHSKTQP</sequence>
<evidence type="ECO:0000256" key="2">
    <source>
        <dbReference type="SAM" id="Phobius"/>
    </source>
</evidence>
<reference evidence="3" key="1">
    <citation type="submission" date="2018-09" db="EMBL/GenBank/DDBJ databases">
        <authorList>
            <person name="Ashton P.M."/>
            <person name="Dallman T."/>
            <person name="Nair S."/>
            <person name="De Pinna E."/>
            <person name="Peters T."/>
            <person name="Grant K."/>
        </authorList>
    </citation>
    <scope>NUCLEOTIDE SEQUENCE</scope>
    <source>
        <strain evidence="3">140692</strain>
    </source>
</reference>
<evidence type="ECO:0000256" key="1">
    <source>
        <dbReference type="SAM" id="MobiDB-lite"/>
    </source>
</evidence>
<keyword evidence="2" id="KW-0812">Transmembrane</keyword>
<dbReference type="InterPro" id="IPR009468">
    <property type="entry name" value="DUF1090"/>
</dbReference>
<feature type="compositionally biased region" description="Basic and acidic residues" evidence="1">
    <location>
        <begin position="110"/>
        <end position="159"/>
    </location>
</feature>
<feature type="region of interest" description="Disordered" evidence="1">
    <location>
        <begin position="110"/>
        <end position="169"/>
    </location>
</feature>
<feature type="transmembrane region" description="Helical" evidence="2">
    <location>
        <begin position="35"/>
        <end position="58"/>
    </location>
</feature>
<evidence type="ECO:0000313" key="3">
    <source>
        <dbReference type="EMBL" id="EBY8644886.1"/>
    </source>
</evidence>
<feature type="compositionally biased region" description="Polar residues" evidence="1">
    <location>
        <begin position="160"/>
        <end position="169"/>
    </location>
</feature>
<gene>
    <name evidence="3" type="ORF">D6S17_25735</name>
</gene>
<dbReference type="EMBL" id="AAHPHN010000072">
    <property type="protein sequence ID" value="EBY8644886.1"/>
    <property type="molecule type" value="Genomic_DNA"/>
</dbReference>